<gene>
    <name evidence="1" type="ORF">MM171A01648_0012</name>
</gene>
<dbReference type="AlphaFoldDB" id="A0A6M3LTB2"/>
<organism evidence="1">
    <name type="scientific">viral metagenome</name>
    <dbReference type="NCBI Taxonomy" id="1070528"/>
    <lineage>
        <taxon>unclassified sequences</taxon>
        <taxon>metagenomes</taxon>
        <taxon>organismal metagenomes</taxon>
    </lineage>
</organism>
<dbReference type="EMBL" id="MT143600">
    <property type="protein sequence ID" value="QJA98686.1"/>
    <property type="molecule type" value="Genomic_DNA"/>
</dbReference>
<reference evidence="1" key="1">
    <citation type="submission" date="2020-03" db="EMBL/GenBank/DDBJ databases">
        <title>The deep terrestrial virosphere.</title>
        <authorList>
            <person name="Holmfeldt K."/>
            <person name="Nilsson E."/>
            <person name="Simone D."/>
            <person name="Lopez-Fernandez M."/>
            <person name="Wu X."/>
            <person name="de Brujin I."/>
            <person name="Lundin D."/>
            <person name="Andersson A."/>
            <person name="Bertilsson S."/>
            <person name="Dopson M."/>
        </authorList>
    </citation>
    <scope>NUCLEOTIDE SEQUENCE</scope>
    <source>
        <strain evidence="1">MM171A01648</strain>
    </source>
</reference>
<protein>
    <submittedName>
        <fullName evidence="1">Uncharacterized protein</fullName>
    </submittedName>
</protein>
<proteinExistence type="predicted"/>
<sequence>MAVTILEALQNAQMNITTGMGFTIAIAKEQLNNAIVLLEKGYGKYEEVEPLLEKYGSVENVPEKPGED</sequence>
<evidence type="ECO:0000313" key="1">
    <source>
        <dbReference type="EMBL" id="QJA98686.1"/>
    </source>
</evidence>
<name>A0A6M3LTB2_9ZZZZ</name>
<accession>A0A6M3LTB2</accession>